<reference evidence="1" key="1">
    <citation type="submission" date="2022-12" db="EMBL/GenBank/DDBJ databases">
        <title>Chromosome-level genome assembly of the bean flower thrips Megalurothrips usitatus.</title>
        <authorList>
            <person name="Ma L."/>
            <person name="Liu Q."/>
            <person name="Li H."/>
            <person name="Cai W."/>
        </authorList>
    </citation>
    <scope>NUCLEOTIDE SEQUENCE</scope>
    <source>
        <strain evidence="1">Cailab_2022a</strain>
    </source>
</reference>
<proteinExistence type="predicted"/>
<dbReference type="SUPFAM" id="SSF52047">
    <property type="entry name" value="RNI-like"/>
    <property type="match status" value="1"/>
</dbReference>
<dbReference type="GO" id="GO:0031146">
    <property type="term" value="P:SCF-dependent proteasomal ubiquitin-dependent protein catabolic process"/>
    <property type="evidence" value="ECO:0007669"/>
    <property type="project" value="TreeGrafter"/>
</dbReference>
<comment type="caution">
    <text evidence="1">The sequence shown here is derived from an EMBL/GenBank/DDBJ whole genome shotgun (WGS) entry which is preliminary data.</text>
</comment>
<dbReference type="PANTHER" id="PTHR13318">
    <property type="entry name" value="PARTNER OF PAIRED, ISOFORM B-RELATED"/>
    <property type="match status" value="1"/>
</dbReference>
<gene>
    <name evidence="1" type="ORF">ONE63_009943</name>
</gene>
<dbReference type="Proteomes" id="UP001075354">
    <property type="component" value="Chromosome 8"/>
</dbReference>
<sequence>MAPYMQPKSLYSLAFSRVGDLVERACVSIQSVDGTYDHPQSRHAAATFQEFLLSSLHGNIIDDLCEEQKFREGHLDARLRLAVYMHPFMRKFSIAQRSYEFRQDLGDYWIQNLPSLTRLVVLSLYHIATDEIIEVVSNNCPLLEDINIVSKVENVSTSVHDDFNAMKLKFFVSDVGLNHLVKCKRLKVITTNKTIRSNCGGRKMTHDGFRSLLRGLPNLEMVKYGDIGSVIATGMDNVGELSLTYVSDNHPNASHIQSTSRLCPHLKHLSLSLPHQERPSGPDVMSEDVAKSLAQSSIKPSILELQHFTFNKEIANLFAAKGVHISSLFLCSMNTITSKEIKIIGLNCPNVKNVHIKGLGAERQEREYRRIRPKHPQASMFQNLKCLYVSGKSWDIEYVLELFLKHAIELTGLNIWNTAATAESDKALSRVISYLPFDELKSANFCYGCRLSVDIVRKFIYRCPKLTHITVFEHDGLRSTQIQQLQSEASERNLDIEIQSIDMV</sequence>
<dbReference type="EMBL" id="JAPTSV010000008">
    <property type="protein sequence ID" value="KAJ1525101.1"/>
    <property type="molecule type" value="Genomic_DNA"/>
</dbReference>
<evidence type="ECO:0000313" key="1">
    <source>
        <dbReference type="EMBL" id="KAJ1525101.1"/>
    </source>
</evidence>
<organism evidence="1 2">
    <name type="scientific">Megalurothrips usitatus</name>
    <name type="common">bean blossom thrips</name>
    <dbReference type="NCBI Taxonomy" id="439358"/>
    <lineage>
        <taxon>Eukaryota</taxon>
        <taxon>Metazoa</taxon>
        <taxon>Ecdysozoa</taxon>
        <taxon>Arthropoda</taxon>
        <taxon>Hexapoda</taxon>
        <taxon>Insecta</taxon>
        <taxon>Pterygota</taxon>
        <taxon>Neoptera</taxon>
        <taxon>Paraneoptera</taxon>
        <taxon>Thysanoptera</taxon>
        <taxon>Terebrantia</taxon>
        <taxon>Thripoidea</taxon>
        <taxon>Thripidae</taxon>
        <taxon>Megalurothrips</taxon>
    </lineage>
</organism>
<keyword evidence="2" id="KW-1185">Reference proteome</keyword>
<dbReference type="GO" id="GO:0019005">
    <property type="term" value="C:SCF ubiquitin ligase complex"/>
    <property type="evidence" value="ECO:0007669"/>
    <property type="project" value="TreeGrafter"/>
</dbReference>
<accession>A0AAV7XG98</accession>
<evidence type="ECO:0000313" key="2">
    <source>
        <dbReference type="Proteomes" id="UP001075354"/>
    </source>
</evidence>
<name>A0AAV7XG98_9NEOP</name>
<dbReference type="Gene3D" id="3.80.10.10">
    <property type="entry name" value="Ribonuclease Inhibitor"/>
    <property type="match status" value="1"/>
</dbReference>
<dbReference type="AlphaFoldDB" id="A0AAV7XG98"/>
<dbReference type="InterPro" id="IPR032675">
    <property type="entry name" value="LRR_dom_sf"/>
</dbReference>
<protein>
    <submittedName>
        <fullName evidence="1">Uncharacterized protein</fullName>
    </submittedName>
</protein>